<evidence type="ECO:0000313" key="2">
    <source>
        <dbReference type="Proteomes" id="UP000759103"/>
    </source>
</evidence>
<accession>A0ABS7BS65</accession>
<keyword evidence="2" id="KW-1185">Reference proteome</keyword>
<dbReference type="Proteomes" id="UP000759103">
    <property type="component" value="Unassembled WGS sequence"/>
</dbReference>
<dbReference type="RefSeq" id="WP_219749701.1">
    <property type="nucleotide sequence ID" value="NZ_JAHXZN010000007.1"/>
</dbReference>
<evidence type="ECO:0008006" key="3">
    <source>
        <dbReference type="Google" id="ProtNLM"/>
    </source>
</evidence>
<protein>
    <recommendedName>
        <fullName evidence="3">N-acetyltransferase domain-containing protein</fullName>
    </recommendedName>
</protein>
<gene>
    <name evidence="1" type="ORF">KZ820_16440</name>
</gene>
<proteinExistence type="predicted"/>
<dbReference type="EMBL" id="JAHXZN010000007">
    <property type="protein sequence ID" value="MBW6532332.1"/>
    <property type="molecule type" value="Genomic_DNA"/>
</dbReference>
<sequence>MATRHELTRQGAEAQPSDFEVGCFHIQDVRGRPTIGWAVLKPNGDICSGSIIIREVPAFHPDAEALNKAGLRRAALLLNKRLATVMLDKANCYGEPPENAFYRRAGVQPTWHWFGTRRSALLETLTVEISPGLGLRPMIPFDSKDNPEDQAIADMKDFSNLRSLVSRLRSHLPPSQGSGLFPAQS</sequence>
<evidence type="ECO:0000313" key="1">
    <source>
        <dbReference type="EMBL" id="MBW6532332.1"/>
    </source>
</evidence>
<comment type="caution">
    <text evidence="1">The sequence shown here is derived from an EMBL/GenBank/DDBJ whole genome shotgun (WGS) entry which is preliminary data.</text>
</comment>
<name>A0ABS7BS65_9SPHN</name>
<organism evidence="1 2">
    <name type="scientific">Sphingomonas citri</name>
    <dbReference type="NCBI Taxonomy" id="2862499"/>
    <lineage>
        <taxon>Bacteria</taxon>
        <taxon>Pseudomonadati</taxon>
        <taxon>Pseudomonadota</taxon>
        <taxon>Alphaproteobacteria</taxon>
        <taxon>Sphingomonadales</taxon>
        <taxon>Sphingomonadaceae</taxon>
        <taxon>Sphingomonas</taxon>
    </lineage>
</organism>
<reference evidence="1 2" key="1">
    <citation type="submission" date="2021-07" db="EMBL/GenBank/DDBJ databases">
        <title>Sphingomonas sp.</title>
        <authorList>
            <person name="Feng G."/>
            <person name="Li J."/>
            <person name="Pan M."/>
        </authorList>
    </citation>
    <scope>NUCLEOTIDE SEQUENCE [LARGE SCALE GENOMIC DNA]</scope>
    <source>
        <strain evidence="1 2">RRHST34</strain>
    </source>
</reference>